<dbReference type="AlphaFoldDB" id="A0A937FSR0"/>
<dbReference type="NCBIfam" id="NF047733">
    <property type="entry name" value="antiphage_MADS7"/>
    <property type="match status" value="1"/>
</dbReference>
<dbReference type="Pfam" id="PF26611">
    <property type="entry name" value="MAD7"/>
    <property type="match status" value="1"/>
</dbReference>
<dbReference type="RefSeq" id="WP_202854245.1">
    <property type="nucleotide sequence ID" value="NZ_JAEUGD010000001.1"/>
</dbReference>
<gene>
    <name evidence="1" type="ORF">JMN32_00160</name>
</gene>
<evidence type="ECO:0000313" key="1">
    <source>
        <dbReference type="EMBL" id="MBL6444700.1"/>
    </source>
</evidence>
<organism evidence="1 2">
    <name type="scientific">Fulvivirga marina</name>
    <dbReference type="NCBI Taxonomy" id="2494733"/>
    <lineage>
        <taxon>Bacteria</taxon>
        <taxon>Pseudomonadati</taxon>
        <taxon>Bacteroidota</taxon>
        <taxon>Cytophagia</taxon>
        <taxon>Cytophagales</taxon>
        <taxon>Fulvivirgaceae</taxon>
        <taxon>Fulvivirga</taxon>
    </lineage>
</organism>
<proteinExistence type="predicted"/>
<dbReference type="Proteomes" id="UP000614216">
    <property type="component" value="Unassembled WGS sequence"/>
</dbReference>
<dbReference type="InterPro" id="IPR058120">
    <property type="entry name" value="MADS7"/>
</dbReference>
<protein>
    <submittedName>
        <fullName evidence="1">Uncharacterized protein</fullName>
    </submittedName>
</protein>
<comment type="caution">
    <text evidence="1">The sequence shown here is derived from an EMBL/GenBank/DDBJ whole genome shotgun (WGS) entry which is preliminary data.</text>
</comment>
<keyword evidence="2" id="KW-1185">Reference proteome</keyword>
<reference evidence="1" key="1">
    <citation type="submission" date="2021-01" db="EMBL/GenBank/DDBJ databases">
        <title>Fulvivirga kasyanovii gen. nov., sp nov., a novel member of the phylum Bacteroidetes isolated from seawater in a mussel farm.</title>
        <authorList>
            <person name="Zhao L.-H."/>
            <person name="Wang Z.-J."/>
        </authorList>
    </citation>
    <scope>NUCLEOTIDE SEQUENCE</scope>
    <source>
        <strain evidence="1">29W222</strain>
    </source>
</reference>
<accession>A0A937FSR0</accession>
<evidence type="ECO:0000313" key="2">
    <source>
        <dbReference type="Proteomes" id="UP000614216"/>
    </source>
</evidence>
<name>A0A937FSR0_9BACT</name>
<dbReference type="EMBL" id="JAEUGD010000001">
    <property type="protein sequence ID" value="MBL6444700.1"/>
    <property type="molecule type" value="Genomic_DNA"/>
</dbReference>
<sequence>MAIKLNKDESLFRNELIFTADAKAVNIDNTLVNLFMLLKHNGIRPKQRARAGSNSFIDLETLKRVFSKLEEEGSIKGFNDNPDAAELWMRSNLVNMVYRGNLDKEKISSLRPIHLESYRVRNAANTRDYNTADQVYLMLGANPTVREDLKSFLMEGWDQTTSKINSGNHLDVDSLGLLHIIKNVKPGFLESSSSLNQIQPLLLEQAELFCDDVRRLLVYKRLIPRNVLIDYLKTITSFHLSIYIQKLIHTLPKMVEKGNDTVRADWNIVVDATDDFESKIARISAEDADTLSNNVYDYIKATFQINAALRRLKLDKTNSDNLRRAMELLKEKPQDFEIYFETQWDNLYSTLDEEDKDLISDMVKYEDTYFDRYIELILKARGNYQFRYHMQLFDNLSQKNNERGFLAQGRGRKHPRRYVLGTRLLETLVQILVLESDGSNFQTRTLSIEELIQNIRDRYGIIINGLAEDRFKDADLNTHLAFKENVEAFKLKLRQIGFYNDLSDAYILQRIRPRYELNVQ</sequence>